<name>A0A183T2B7_SCHSO</name>
<dbReference type="AlphaFoldDB" id="A0A183T2B7"/>
<dbReference type="EMBL" id="UYSU01035982">
    <property type="protein sequence ID" value="VDL97000.1"/>
    <property type="molecule type" value="Genomic_DNA"/>
</dbReference>
<evidence type="ECO:0000313" key="2">
    <source>
        <dbReference type="Proteomes" id="UP000275846"/>
    </source>
</evidence>
<evidence type="ECO:0000313" key="1">
    <source>
        <dbReference type="EMBL" id="VDL97000.1"/>
    </source>
</evidence>
<keyword evidence="2" id="KW-1185">Reference proteome</keyword>
<gene>
    <name evidence="1" type="ORF">SSLN_LOCUS10615</name>
</gene>
<organism evidence="3">
    <name type="scientific">Schistocephalus solidus</name>
    <name type="common">Tapeworm</name>
    <dbReference type="NCBI Taxonomy" id="70667"/>
    <lineage>
        <taxon>Eukaryota</taxon>
        <taxon>Metazoa</taxon>
        <taxon>Spiralia</taxon>
        <taxon>Lophotrochozoa</taxon>
        <taxon>Platyhelminthes</taxon>
        <taxon>Cestoda</taxon>
        <taxon>Eucestoda</taxon>
        <taxon>Diphyllobothriidea</taxon>
        <taxon>Diphyllobothriidae</taxon>
        <taxon>Schistocephalus</taxon>
    </lineage>
</organism>
<reference evidence="3" key="1">
    <citation type="submission" date="2016-06" db="UniProtKB">
        <authorList>
            <consortium name="WormBaseParasite"/>
        </authorList>
    </citation>
    <scope>IDENTIFICATION</scope>
</reference>
<dbReference type="Proteomes" id="UP000275846">
    <property type="component" value="Unassembled WGS sequence"/>
</dbReference>
<reference evidence="1 2" key="2">
    <citation type="submission" date="2018-11" db="EMBL/GenBank/DDBJ databases">
        <authorList>
            <consortium name="Pathogen Informatics"/>
        </authorList>
    </citation>
    <scope>NUCLEOTIDE SEQUENCE [LARGE SCALE GENOMIC DNA]</scope>
    <source>
        <strain evidence="1 2">NST_G2</strain>
    </source>
</reference>
<sequence length="71" mass="7668">MEVIQIPGMVRVHGPGLRSVKECYQDDGLVYLLFGVKVSTVAMPHGDPQPAEGMTSFEDPLGILVIDSRVA</sequence>
<evidence type="ECO:0000313" key="3">
    <source>
        <dbReference type="WBParaSite" id="SSLN_0001102601-mRNA-1"/>
    </source>
</evidence>
<dbReference type="WBParaSite" id="SSLN_0001102601-mRNA-1">
    <property type="protein sequence ID" value="SSLN_0001102601-mRNA-1"/>
    <property type="gene ID" value="SSLN_0001102601"/>
</dbReference>
<proteinExistence type="predicted"/>
<accession>A0A183T2B7</accession>
<protein>
    <submittedName>
        <fullName evidence="3">Carbon dioxide concentrating mechanism protein CcmL</fullName>
    </submittedName>
</protein>